<accession>A0A382KFT8</accession>
<feature type="non-terminal residue" evidence="1">
    <location>
        <position position="26"/>
    </location>
</feature>
<dbReference type="AlphaFoldDB" id="A0A382KFT8"/>
<gene>
    <name evidence="1" type="ORF">METZ01_LOCUS276234</name>
</gene>
<evidence type="ECO:0000313" key="1">
    <source>
        <dbReference type="EMBL" id="SVC23380.1"/>
    </source>
</evidence>
<organism evidence="1">
    <name type="scientific">marine metagenome</name>
    <dbReference type="NCBI Taxonomy" id="408172"/>
    <lineage>
        <taxon>unclassified sequences</taxon>
        <taxon>metagenomes</taxon>
        <taxon>ecological metagenomes</taxon>
    </lineage>
</organism>
<protein>
    <submittedName>
        <fullName evidence="1">Uncharacterized protein</fullName>
    </submittedName>
</protein>
<reference evidence="1" key="1">
    <citation type="submission" date="2018-05" db="EMBL/GenBank/DDBJ databases">
        <authorList>
            <person name="Lanie J.A."/>
            <person name="Ng W.-L."/>
            <person name="Kazmierczak K.M."/>
            <person name="Andrzejewski T.M."/>
            <person name="Davidsen T.M."/>
            <person name="Wayne K.J."/>
            <person name="Tettelin H."/>
            <person name="Glass J.I."/>
            <person name="Rusch D."/>
            <person name="Podicherti R."/>
            <person name="Tsui H.-C.T."/>
            <person name="Winkler M.E."/>
        </authorList>
    </citation>
    <scope>NUCLEOTIDE SEQUENCE</scope>
</reference>
<dbReference type="EMBL" id="UINC01080442">
    <property type="protein sequence ID" value="SVC23380.1"/>
    <property type="molecule type" value="Genomic_DNA"/>
</dbReference>
<proteinExistence type="predicted"/>
<sequence length="26" mass="2892">MVSSYSLKINFHLEVRTAFIFGAFGG</sequence>
<name>A0A382KFT8_9ZZZZ</name>